<dbReference type="InterPro" id="IPR009286">
    <property type="entry name" value="Ins_P5_2-kin"/>
</dbReference>
<accession>A0A8J4LNG9</accession>
<comment type="function">
    <text evidence="1">Phosphorylates Ins(1,3,4,5,6)P5 at position 2 to form Ins(1,2,3,4,5,6)P6 (InsP6 or phytate).</text>
</comment>
<evidence type="ECO:0000313" key="2">
    <source>
        <dbReference type="EMBL" id="GIM04606.1"/>
    </source>
</evidence>
<dbReference type="Proteomes" id="UP000722791">
    <property type="component" value="Unassembled WGS sequence"/>
</dbReference>
<comment type="domain">
    <text evidence="1">The EXKPK motif is conserved in inositol-pentakisphosphate 2-kinases of both family 1 and 2.</text>
</comment>
<dbReference type="EMBL" id="BNCQ01000016">
    <property type="protein sequence ID" value="GIM04606.1"/>
    <property type="molecule type" value="Genomic_DNA"/>
</dbReference>
<name>A0A8J4LNG9_9CHLO</name>
<evidence type="ECO:0000313" key="3">
    <source>
        <dbReference type="Proteomes" id="UP000722791"/>
    </source>
</evidence>
<dbReference type="Pfam" id="PF06090">
    <property type="entry name" value="Ins_P5_2-kin"/>
    <property type="match status" value="1"/>
</dbReference>
<proteinExistence type="predicted"/>
<dbReference type="EC" id="2.7.1.158" evidence="1"/>
<sequence length="195" mass="20666">MGRLQQVQALDGVGPEGALRLYNQLVQELQAAEALSGANNGGNGSTTAANAETLAALRHYLMSATAKDCGIMVTLQRAIAVTEGFSDGGGGSGGSIYDITNRFEPELSGQQQPAVYSGTGISSDHVAVQEGHLHHHHHQLLMLLQKQQRPCVRVLVDPLSGATYMYKARCVISNLSCFQLASFGSPILAICLFLT</sequence>
<comment type="catalytic activity">
    <reaction evidence="1">
        <text>1D-myo-inositol 1,3,4,5,6-pentakisphosphate + ATP = 1D-myo-inositol hexakisphosphate + ADP + H(+)</text>
        <dbReference type="Rhea" id="RHEA:20313"/>
        <dbReference type="ChEBI" id="CHEBI:15378"/>
        <dbReference type="ChEBI" id="CHEBI:30616"/>
        <dbReference type="ChEBI" id="CHEBI:57733"/>
        <dbReference type="ChEBI" id="CHEBI:58130"/>
        <dbReference type="ChEBI" id="CHEBI:456216"/>
        <dbReference type="EC" id="2.7.1.158"/>
    </reaction>
</comment>
<comment type="caution">
    <text evidence="2">The sequence shown here is derived from an EMBL/GenBank/DDBJ whole genome shotgun (WGS) entry which is preliminary data.</text>
</comment>
<keyword evidence="1" id="KW-0808">Transferase</keyword>
<dbReference type="GO" id="GO:0035299">
    <property type="term" value="F:inositol-1,3,4,5,6-pentakisphosphate 2-kinase activity"/>
    <property type="evidence" value="ECO:0007669"/>
    <property type="project" value="UniProtKB-EC"/>
</dbReference>
<keyword evidence="1" id="KW-0547">Nucleotide-binding</keyword>
<evidence type="ECO:0000256" key="1">
    <source>
        <dbReference type="RuleBase" id="RU364126"/>
    </source>
</evidence>
<protein>
    <recommendedName>
        <fullName evidence="1">Inositol-pentakisphosphate 2-kinase</fullName>
        <ecNumber evidence="1">2.7.1.158</ecNumber>
    </recommendedName>
</protein>
<dbReference type="AlphaFoldDB" id="A0A8J4LNG9"/>
<keyword evidence="1" id="KW-0067">ATP-binding</keyword>
<gene>
    <name evidence="2" type="ORF">Vretimale_9149</name>
</gene>
<organism evidence="2 3">
    <name type="scientific">Volvox reticuliferus</name>
    <dbReference type="NCBI Taxonomy" id="1737510"/>
    <lineage>
        <taxon>Eukaryota</taxon>
        <taxon>Viridiplantae</taxon>
        <taxon>Chlorophyta</taxon>
        <taxon>core chlorophytes</taxon>
        <taxon>Chlorophyceae</taxon>
        <taxon>CS clade</taxon>
        <taxon>Chlamydomonadales</taxon>
        <taxon>Volvocaceae</taxon>
        <taxon>Volvox</taxon>
    </lineage>
</organism>
<reference evidence="2" key="1">
    <citation type="journal article" date="2021" name="Proc. Natl. Acad. Sci. U.S.A.">
        <title>Three genomes in the algal genus Volvox reveal the fate of a haploid sex-determining region after a transition to homothallism.</title>
        <authorList>
            <person name="Yamamoto K."/>
            <person name="Hamaji T."/>
            <person name="Kawai-Toyooka H."/>
            <person name="Matsuzaki R."/>
            <person name="Takahashi F."/>
            <person name="Nishimura Y."/>
            <person name="Kawachi M."/>
            <person name="Noguchi H."/>
            <person name="Minakuchi Y."/>
            <person name="Umen J.G."/>
            <person name="Toyoda A."/>
            <person name="Nozaki H."/>
        </authorList>
    </citation>
    <scope>NUCLEOTIDE SEQUENCE</scope>
    <source>
        <strain evidence="2">NIES-3785</strain>
    </source>
</reference>
<dbReference type="GO" id="GO:0005524">
    <property type="term" value="F:ATP binding"/>
    <property type="evidence" value="ECO:0007669"/>
    <property type="project" value="UniProtKB-KW"/>
</dbReference>
<keyword evidence="1" id="KW-0418">Kinase</keyword>